<evidence type="ECO:0000256" key="4">
    <source>
        <dbReference type="ARBA" id="ARBA00022729"/>
    </source>
</evidence>
<keyword evidence="17" id="KW-1185">Reference proteome</keyword>
<keyword evidence="11" id="KW-0325">Glycoprotein</keyword>
<evidence type="ECO:0000256" key="2">
    <source>
        <dbReference type="ARBA" id="ARBA00022475"/>
    </source>
</evidence>
<dbReference type="GO" id="GO:0045065">
    <property type="term" value="P:cytotoxic T cell differentiation"/>
    <property type="evidence" value="ECO:0007669"/>
    <property type="project" value="TreeGrafter"/>
</dbReference>
<evidence type="ECO:0000256" key="8">
    <source>
        <dbReference type="ARBA" id="ARBA00023136"/>
    </source>
</evidence>
<dbReference type="InterPro" id="IPR036179">
    <property type="entry name" value="Ig-like_dom_sf"/>
</dbReference>
<evidence type="ECO:0000256" key="12">
    <source>
        <dbReference type="ARBA" id="ARBA00023288"/>
    </source>
</evidence>
<evidence type="ECO:0000256" key="13">
    <source>
        <dbReference type="ARBA" id="ARBA00023319"/>
    </source>
</evidence>
<dbReference type="Proteomes" id="UP000550660">
    <property type="component" value="Unassembled WGS sequence"/>
</dbReference>
<dbReference type="AlphaFoldDB" id="A0A7L0EUB9"/>
<evidence type="ECO:0000256" key="14">
    <source>
        <dbReference type="SAM" id="SignalP"/>
    </source>
</evidence>
<dbReference type="Gene3D" id="2.60.40.10">
    <property type="entry name" value="Immunoglobulins"/>
    <property type="match status" value="1"/>
</dbReference>
<keyword evidence="6" id="KW-1133">Transmembrane helix</keyword>
<dbReference type="PROSITE" id="PS50835">
    <property type="entry name" value="IG_LIKE"/>
    <property type="match status" value="1"/>
</dbReference>
<dbReference type="InterPro" id="IPR013783">
    <property type="entry name" value="Ig-like_fold"/>
</dbReference>
<keyword evidence="4 14" id="KW-0732">Signal</keyword>
<dbReference type="EMBL" id="VXAG01003614">
    <property type="protein sequence ID" value="NXJ86846.1"/>
    <property type="molecule type" value="Genomic_DNA"/>
</dbReference>
<organism evidence="16 17">
    <name type="scientific">Trogon melanurus</name>
    <name type="common">Black-tailed trogon</name>
    <dbReference type="NCBI Taxonomy" id="56311"/>
    <lineage>
        <taxon>Eukaryota</taxon>
        <taxon>Metazoa</taxon>
        <taxon>Chordata</taxon>
        <taxon>Craniata</taxon>
        <taxon>Vertebrata</taxon>
        <taxon>Euteleostomi</taxon>
        <taxon>Archelosauria</taxon>
        <taxon>Archosauria</taxon>
        <taxon>Dinosauria</taxon>
        <taxon>Saurischia</taxon>
        <taxon>Theropoda</taxon>
        <taxon>Coelurosauria</taxon>
        <taxon>Aves</taxon>
        <taxon>Neognathae</taxon>
        <taxon>Neoaves</taxon>
        <taxon>Telluraves</taxon>
        <taxon>Coraciimorphae</taxon>
        <taxon>Trogoniformes</taxon>
        <taxon>Trogonidae</taxon>
        <taxon>Trogon</taxon>
    </lineage>
</organism>
<keyword evidence="10" id="KW-1015">Disulfide bond</keyword>
<feature type="domain" description="Ig-like" evidence="15">
    <location>
        <begin position="18"/>
        <end position="120"/>
    </location>
</feature>
<comment type="subcellular location">
    <subcellularLocation>
        <location evidence="1">Cell membrane</location>
        <topology evidence="1">Single-pass type I membrane protein</topology>
    </subcellularLocation>
</comment>
<dbReference type="InterPro" id="IPR015468">
    <property type="entry name" value="CD8_asu"/>
</dbReference>
<sequence length="139" mass="15988">MAGSPALLLLLALGLCCPGIHGQRNEVIARFRHSSTKPPQLGQRLELECDTFVENIGVYWVRQEDKAGIQHFIVYIPAYIRTTYEGKKQTSTRFEAWKNGRIYWLVVKSFSSQDEGNYFCLLNSYRMLYFSPGQPAFFP</sequence>
<keyword evidence="8" id="KW-0472">Membrane</keyword>
<dbReference type="PANTHER" id="PTHR10441:SF2">
    <property type="entry name" value="T-CELL SURFACE GLYCOPROTEIN CD8 ALPHA CHAIN"/>
    <property type="match status" value="1"/>
</dbReference>
<feature type="non-terminal residue" evidence="16">
    <location>
        <position position="1"/>
    </location>
</feature>
<reference evidence="16 17" key="1">
    <citation type="submission" date="2019-09" db="EMBL/GenBank/DDBJ databases">
        <title>Bird 10,000 Genomes (B10K) Project - Family phase.</title>
        <authorList>
            <person name="Zhang G."/>
        </authorList>
    </citation>
    <scope>NUCLEOTIDE SEQUENCE [LARGE SCALE GENOMIC DNA]</scope>
    <source>
        <strain evidence="16">B10K-DU-007-40</strain>
        <tissue evidence="16">Mixed tissue sample</tissue>
    </source>
</reference>
<keyword evidence="12" id="KW-0449">Lipoprotein</keyword>
<dbReference type="InterPro" id="IPR007110">
    <property type="entry name" value="Ig-like_dom"/>
</dbReference>
<evidence type="ECO:0000256" key="5">
    <source>
        <dbReference type="ARBA" id="ARBA00022859"/>
    </source>
</evidence>
<evidence type="ECO:0000259" key="15">
    <source>
        <dbReference type="PROSITE" id="PS50835"/>
    </source>
</evidence>
<dbReference type="FunFam" id="2.60.40.10:FF:001514">
    <property type="entry name" value="CD8 alpha chain"/>
    <property type="match status" value="1"/>
</dbReference>
<dbReference type="OrthoDB" id="9906515at2759"/>
<evidence type="ECO:0000256" key="1">
    <source>
        <dbReference type="ARBA" id="ARBA00004251"/>
    </source>
</evidence>
<evidence type="ECO:0000256" key="10">
    <source>
        <dbReference type="ARBA" id="ARBA00023157"/>
    </source>
</evidence>
<feature type="non-terminal residue" evidence="16">
    <location>
        <position position="139"/>
    </location>
</feature>
<evidence type="ECO:0000256" key="3">
    <source>
        <dbReference type="ARBA" id="ARBA00022692"/>
    </source>
</evidence>
<evidence type="ECO:0000256" key="7">
    <source>
        <dbReference type="ARBA" id="ARBA00023130"/>
    </source>
</evidence>
<comment type="caution">
    <text evidence="16">The sequence shown here is derived from an EMBL/GenBank/DDBJ whole genome shotgun (WGS) entry which is preliminary data.</text>
</comment>
<dbReference type="PANTHER" id="PTHR10441">
    <property type="entry name" value="CD8 ALPHA CHAIN"/>
    <property type="match status" value="1"/>
</dbReference>
<keyword evidence="7" id="KW-1064">Adaptive immunity</keyword>
<evidence type="ECO:0000256" key="11">
    <source>
        <dbReference type="ARBA" id="ARBA00023180"/>
    </source>
</evidence>
<dbReference type="GO" id="GO:0009897">
    <property type="term" value="C:external side of plasma membrane"/>
    <property type="evidence" value="ECO:0007669"/>
    <property type="project" value="TreeGrafter"/>
</dbReference>
<dbReference type="GO" id="GO:0007166">
    <property type="term" value="P:cell surface receptor signaling pathway"/>
    <property type="evidence" value="ECO:0007669"/>
    <property type="project" value="TreeGrafter"/>
</dbReference>
<evidence type="ECO:0000256" key="6">
    <source>
        <dbReference type="ARBA" id="ARBA00022989"/>
    </source>
</evidence>
<feature type="signal peptide" evidence="14">
    <location>
        <begin position="1"/>
        <end position="22"/>
    </location>
</feature>
<dbReference type="GO" id="GO:0002456">
    <property type="term" value="P:T cell mediated immunity"/>
    <property type="evidence" value="ECO:0007669"/>
    <property type="project" value="TreeGrafter"/>
</dbReference>
<evidence type="ECO:0000256" key="9">
    <source>
        <dbReference type="ARBA" id="ARBA00023139"/>
    </source>
</evidence>
<evidence type="ECO:0000313" key="17">
    <source>
        <dbReference type="Proteomes" id="UP000550660"/>
    </source>
</evidence>
<name>A0A7L0EUB9_TROML</name>
<evidence type="ECO:0000313" key="16">
    <source>
        <dbReference type="EMBL" id="NXJ86846.1"/>
    </source>
</evidence>
<proteinExistence type="predicted"/>
<keyword evidence="13" id="KW-0393">Immunoglobulin domain</keyword>
<keyword evidence="9" id="KW-0564">Palmitate</keyword>
<keyword evidence="2" id="KW-1003">Cell membrane</keyword>
<keyword evidence="3" id="KW-0812">Transmembrane</keyword>
<dbReference type="SUPFAM" id="SSF48726">
    <property type="entry name" value="Immunoglobulin"/>
    <property type="match status" value="1"/>
</dbReference>
<feature type="chain" id="PRO_5029900689" evidence="14">
    <location>
        <begin position="23"/>
        <end position="139"/>
    </location>
</feature>
<keyword evidence="5" id="KW-0391">Immunity</keyword>
<gene>
    <name evidence="16" type="primary">Cd8a_1</name>
    <name evidence="16" type="ORF">TROMEL_R02286</name>
</gene>
<protein>
    <submittedName>
        <fullName evidence="16">CD8A protein</fullName>
    </submittedName>
</protein>
<accession>A0A7L0EUB9</accession>